<comment type="caution">
    <text evidence="1">The sequence shown here is derived from an EMBL/GenBank/DDBJ whole genome shotgun (WGS) entry which is preliminary data.</text>
</comment>
<reference evidence="1" key="1">
    <citation type="journal article" date="2021" name="Sci. Rep.">
        <title>Diploid genomic architecture of Nitzschia inconspicua, an elite biomass production diatom.</title>
        <authorList>
            <person name="Oliver A."/>
            <person name="Podell S."/>
            <person name="Pinowska A."/>
            <person name="Traller J.C."/>
            <person name="Smith S.R."/>
            <person name="McClure R."/>
            <person name="Beliaev A."/>
            <person name="Bohutskyi P."/>
            <person name="Hill E.A."/>
            <person name="Rabines A."/>
            <person name="Zheng H."/>
            <person name="Allen L.Z."/>
            <person name="Kuo A."/>
            <person name="Grigoriev I.V."/>
            <person name="Allen A.E."/>
            <person name="Hazlebeck D."/>
            <person name="Allen E.E."/>
        </authorList>
    </citation>
    <scope>NUCLEOTIDE SEQUENCE</scope>
    <source>
        <strain evidence="1">Hildebrandi</strain>
    </source>
</reference>
<keyword evidence="2" id="KW-1185">Reference proteome</keyword>
<dbReference type="GO" id="GO:0006913">
    <property type="term" value="P:nucleocytoplasmic transport"/>
    <property type="evidence" value="ECO:0007669"/>
    <property type="project" value="TreeGrafter"/>
</dbReference>
<evidence type="ECO:0000313" key="1">
    <source>
        <dbReference type="EMBL" id="KAG7366952.1"/>
    </source>
</evidence>
<sequence length="453" mass="50570">MSLVEIQDDGLVVINDPLVSVSGLLEEARLHSKQEQANKKRFNYSSTNSNSGMYLQRLWIENDEIAQEIEQRPWKSLEIVSCQGSKLPWLVGTALKQQSLKKFALRKIASRLESCIGAIRVSGLSHVQELTLEMAFSERSGQSLASALDTMTSPRCCSLVDLKLERCSFIIPSALSAFAEGLKYNTSLKSLSLIKCKLRDDDFQALFPCLPSTLENLDLTGNYCRHQFRGLLHSKVQCINLTNQHPGEFGASLEFSQIGSDLSSNKTLRSLDLSFNMLTIADIEGLVDALAIAGSHSGIESLNLMSNHLDDNAIQYMGSKLPEMLSLKRLDISSNRFGDEGAVALLRGLRHNVTLCHLEMPRGFEKEDEIRHLLALNWGGRRLLQQRPGREGHEKLSRNSIKQPKVPLGLWPSVFERVNSLCVDNNGISLVNMRASVMLFLLQEGPLWIGREH</sequence>
<dbReference type="Pfam" id="PF13516">
    <property type="entry name" value="LRR_6"/>
    <property type="match status" value="2"/>
</dbReference>
<proteinExistence type="predicted"/>
<dbReference type="Proteomes" id="UP000693970">
    <property type="component" value="Unassembled WGS sequence"/>
</dbReference>
<dbReference type="GO" id="GO:0031267">
    <property type="term" value="F:small GTPase binding"/>
    <property type="evidence" value="ECO:0007669"/>
    <property type="project" value="TreeGrafter"/>
</dbReference>
<protein>
    <submittedName>
        <fullName evidence="1">Leucine rich repeat LRR-containing protein</fullName>
    </submittedName>
</protein>
<dbReference type="EMBL" id="JAGRRH010000007">
    <property type="protein sequence ID" value="KAG7366952.1"/>
    <property type="molecule type" value="Genomic_DNA"/>
</dbReference>
<dbReference type="PANTHER" id="PTHR24113:SF15">
    <property type="entry name" value="NACHT DOMAIN-CONTAINING PROTEIN"/>
    <property type="match status" value="1"/>
</dbReference>
<dbReference type="GO" id="GO:0005096">
    <property type="term" value="F:GTPase activator activity"/>
    <property type="evidence" value="ECO:0007669"/>
    <property type="project" value="InterPro"/>
</dbReference>
<dbReference type="GO" id="GO:0005634">
    <property type="term" value="C:nucleus"/>
    <property type="evidence" value="ECO:0007669"/>
    <property type="project" value="TreeGrafter"/>
</dbReference>
<gene>
    <name evidence="1" type="ORF">IV203_029622</name>
</gene>
<accession>A0A9K3LRE9</accession>
<reference evidence="1" key="2">
    <citation type="submission" date="2021-04" db="EMBL/GenBank/DDBJ databases">
        <authorList>
            <person name="Podell S."/>
        </authorList>
    </citation>
    <scope>NUCLEOTIDE SEQUENCE</scope>
    <source>
        <strain evidence="1">Hildebrandi</strain>
    </source>
</reference>
<evidence type="ECO:0000313" key="2">
    <source>
        <dbReference type="Proteomes" id="UP000693970"/>
    </source>
</evidence>
<dbReference type="PANTHER" id="PTHR24113">
    <property type="entry name" value="RAN GTPASE-ACTIVATING PROTEIN 1"/>
    <property type="match status" value="1"/>
</dbReference>
<organism evidence="1 2">
    <name type="scientific">Nitzschia inconspicua</name>
    <dbReference type="NCBI Taxonomy" id="303405"/>
    <lineage>
        <taxon>Eukaryota</taxon>
        <taxon>Sar</taxon>
        <taxon>Stramenopiles</taxon>
        <taxon>Ochrophyta</taxon>
        <taxon>Bacillariophyta</taxon>
        <taxon>Bacillariophyceae</taxon>
        <taxon>Bacillariophycidae</taxon>
        <taxon>Bacillariales</taxon>
        <taxon>Bacillariaceae</taxon>
        <taxon>Nitzschia</taxon>
    </lineage>
</organism>
<dbReference type="AlphaFoldDB" id="A0A9K3LRE9"/>
<dbReference type="InterPro" id="IPR027038">
    <property type="entry name" value="RanGap"/>
</dbReference>
<dbReference type="OrthoDB" id="188902at2759"/>
<dbReference type="InterPro" id="IPR001611">
    <property type="entry name" value="Leu-rich_rpt"/>
</dbReference>
<dbReference type="PROSITE" id="PS51450">
    <property type="entry name" value="LRR"/>
    <property type="match status" value="1"/>
</dbReference>
<dbReference type="GO" id="GO:0048471">
    <property type="term" value="C:perinuclear region of cytoplasm"/>
    <property type="evidence" value="ECO:0007669"/>
    <property type="project" value="TreeGrafter"/>
</dbReference>
<dbReference type="GO" id="GO:0005829">
    <property type="term" value="C:cytosol"/>
    <property type="evidence" value="ECO:0007669"/>
    <property type="project" value="TreeGrafter"/>
</dbReference>
<name>A0A9K3LRE9_9STRA</name>
<dbReference type="SMART" id="SM00368">
    <property type="entry name" value="LRR_RI"/>
    <property type="match status" value="3"/>
</dbReference>